<dbReference type="EMBL" id="FN650140">
    <property type="protein sequence ID" value="CBJ11993.1"/>
    <property type="molecule type" value="Genomic_DNA"/>
</dbReference>
<proteinExistence type="predicted"/>
<protein>
    <submittedName>
        <fullName evidence="1">Uncharacterized protein</fullName>
    </submittedName>
</protein>
<gene>
    <name evidence="1" type="ordered locus">LLO_1619</name>
</gene>
<dbReference type="GeneID" id="40925843"/>
<name>D3HSV3_LEGLN</name>
<evidence type="ECO:0000313" key="1">
    <source>
        <dbReference type="EMBL" id="CBJ11993.1"/>
    </source>
</evidence>
<dbReference type="OrthoDB" id="5648180at2"/>
<dbReference type="Proteomes" id="UP000001060">
    <property type="component" value="Chromosome"/>
</dbReference>
<evidence type="ECO:0000313" key="2">
    <source>
        <dbReference type="Proteomes" id="UP000001060"/>
    </source>
</evidence>
<dbReference type="KEGG" id="llo:LLO_1619"/>
<dbReference type="HOGENOM" id="CLU_628209_0_0_6"/>
<dbReference type="eggNOG" id="ENOG5031DWB">
    <property type="taxonomic scope" value="Bacteria"/>
</dbReference>
<dbReference type="AlphaFoldDB" id="D3HSV3"/>
<sequence>MPKRSKPQIDPAIYDQKDFELIKAQSTLFKASQEKVRDSFRRFFTSGSSDPYEPKKRGYAGEHADTELEQINNEVKAISRAVMRYPNDEVKEQLYRIHEKLKYQFAGRSVEGIEWLLGGASAMARGGFKNAQNFKNFLNTDPKKISPSRLITGIESVLTAIGYRMINADWAIAPFDPLNDPMSTEEQKLMQHTVIGLRDYVSAIKDFEDKHHLVDSINAVYKNRWFDDVGQATIYDAQDIIQNAVDVSEASEADQEDLLPQTPLPERKFQRYNDGTNLSWIGAADESNVPVRAHTSGTAPLTLAAMDAVLSSQGGPDYSHDTQDRDKLRTLAGALIIPTFLRGDFHSIAETYAGVEYYVEARSKKATGSTVTIQPIQPSDAFRGALKLMGNACTTDKVNGSAMPLQAAVKIVSEDVEQLIHDHDAQLTEQKRSKRI</sequence>
<accession>D3HSV3</accession>
<reference evidence="1 2" key="1">
    <citation type="journal article" date="2010" name="PLoS Genet.">
        <title>Analysis of the Legionella longbeachae genome and transcriptome uncovers unique strategies to cause Legionnaires' disease.</title>
        <authorList>
            <person name="Cazalet C."/>
            <person name="Gomez-Valero L."/>
            <person name="Rusniok C."/>
            <person name="Lomma M."/>
            <person name="Dervins-Ravault D."/>
            <person name="Newton H."/>
            <person name="Sansom F."/>
            <person name="Jarraud S."/>
            <person name="Zidane N."/>
            <person name="Ma L."/>
            <person name="Bouchier C."/>
            <person name="Etienne J."/>
            <person name="Hartland E."/>
            <person name="Buchrieser C."/>
        </authorList>
    </citation>
    <scope>NUCLEOTIDE SEQUENCE [LARGE SCALE GENOMIC DNA]</scope>
    <source>
        <strain evidence="1 2">NSW150</strain>
    </source>
</reference>
<keyword evidence="2" id="KW-1185">Reference proteome</keyword>
<organism evidence="1 2">
    <name type="scientific">Legionella longbeachae serogroup 1 (strain NSW150)</name>
    <dbReference type="NCBI Taxonomy" id="661367"/>
    <lineage>
        <taxon>Bacteria</taxon>
        <taxon>Pseudomonadati</taxon>
        <taxon>Pseudomonadota</taxon>
        <taxon>Gammaproteobacteria</taxon>
        <taxon>Legionellales</taxon>
        <taxon>Legionellaceae</taxon>
        <taxon>Legionella</taxon>
    </lineage>
</organism>
<dbReference type="RefSeq" id="WP_003631577.1">
    <property type="nucleotide sequence ID" value="NC_013861.1"/>
</dbReference>